<evidence type="ECO:0000313" key="1">
    <source>
        <dbReference type="EMBL" id="GGC47607.1"/>
    </source>
</evidence>
<reference evidence="2" key="1">
    <citation type="journal article" date="2019" name="Int. J. Syst. Evol. Microbiol.">
        <title>The Global Catalogue of Microorganisms (GCM) 10K type strain sequencing project: providing services to taxonomists for standard genome sequencing and annotation.</title>
        <authorList>
            <consortium name="The Broad Institute Genomics Platform"/>
            <consortium name="The Broad Institute Genome Sequencing Center for Infectious Disease"/>
            <person name="Wu L."/>
            <person name="Ma J."/>
        </authorList>
    </citation>
    <scope>NUCLEOTIDE SEQUENCE [LARGE SCALE GENOMIC DNA]</scope>
    <source>
        <strain evidence="2">CGMCC 1.10832</strain>
    </source>
</reference>
<organism evidence="1 2">
    <name type="scientific">Marivirga lumbricoides</name>
    <dbReference type="NCBI Taxonomy" id="1046115"/>
    <lineage>
        <taxon>Bacteria</taxon>
        <taxon>Pseudomonadati</taxon>
        <taxon>Bacteroidota</taxon>
        <taxon>Cytophagia</taxon>
        <taxon>Cytophagales</taxon>
        <taxon>Marivirgaceae</taxon>
        <taxon>Marivirga</taxon>
    </lineage>
</organism>
<name>A0ABQ1MV72_9BACT</name>
<evidence type="ECO:0008006" key="3">
    <source>
        <dbReference type="Google" id="ProtNLM"/>
    </source>
</evidence>
<dbReference type="RefSeq" id="WP_188466278.1">
    <property type="nucleotide sequence ID" value="NZ_BAABHU010000013.1"/>
</dbReference>
<keyword evidence="2" id="KW-1185">Reference proteome</keyword>
<dbReference type="InterPro" id="IPR013320">
    <property type="entry name" value="ConA-like_dom_sf"/>
</dbReference>
<dbReference type="EMBL" id="BMEC01000013">
    <property type="protein sequence ID" value="GGC47607.1"/>
    <property type="molecule type" value="Genomic_DNA"/>
</dbReference>
<dbReference type="Pfam" id="PF13585">
    <property type="entry name" value="CHU_C"/>
    <property type="match status" value="1"/>
</dbReference>
<proteinExistence type="predicted"/>
<sequence>MKSIYNLLFLLLTIHYGYGQGICSEVDLEEGLIAHFPLNTNAIEKTGSGFNGTINGALQTSDKDGNANSAYLFDGVNDYIKVGDHFDLGTSNFTISCWVKVLKFKDLIPGTSSRGGWIVNKGVTIFGTPIRAGYALDAQRINGENAFFFFVGGESNNLYNVNSAGFKENVWYSLIGIKAKDSISLYVDNELVGTTFIPSNINVNTNIPLVFGSIDKLGNDVVGTTYFDGVIDDVRIYNKVLTAEERTCLINPCAKPVVNLGEDRSLCNINSFQLNATVPEGKYKWQDGSTNPTIEITSSGLYWVTVTNDCGSSSDSIFIEFNNMPILNLGEDVSTCEDNEIVLEAGFPNATYRWSDGSSSSSLQVNESGIYWLEIENNCGITRDSIKVEFNKLPDFDLGEDRTVCDLDYLRLDATVPGGTYKWQDGSENPIFEVRKSGTYWVEVENSCGIVIDKVNITFPEYEDIIIPNVFTPNGDDKNEYFIIDSRLLGSSLRVFQRTGKKVYESGNYYNKWNGSNLPSDIYYWIINGPCGSVYKGWVNILY</sequence>
<protein>
    <recommendedName>
        <fullName evidence="3">LamG-like jellyroll fold domain-containing protein</fullName>
    </recommendedName>
</protein>
<gene>
    <name evidence="1" type="ORF">GCM10011506_36460</name>
</gene>
<evidence type="ECO:0000313" key="2">
    <source>
        <dbReference type="Proteomes" id="UP000636010"/>
    </source>
</evidence>
<dbReference type="SUPFAM" id="SSF49899">
    <property type="entry name" value="Concanavalin A-like lectins/glucanases"/>
    <property type="match status" value="1"/>
</dbReference>
<dbReference type="Pfam" id="PF13385">
    <property type="entry name" value="Laminin_G_3"/>
    <property type="match status" value="1"/>
</dbReference>
<dbReference type="Gene3D" id="2.60.120.200">
    <property type="match status" value="1"/>
</dbReference>
<accession>A0ABQ1MV72</accession>
<comment type="caution">
    <text evidence="1">The sequence shown here is derived from an EMBL/GenBank/DDBJ whole genome shotgun (WGS) entry which is preliminary data.</text>
</comment>
<dbReference type="Proteomes" id="UP000636010">
    <property type="component" value="Unassembled WGS sequence"/>
</dbReference>